<proteinExistence type="predicted"/>
<keyword evidence="1" id="KW-0949">S-adenosyl-L-methionine</keyword>
<dbReference type="GO" id="GO:0003824">
    <property type="term" value="F:catalytic activity"/>
    <property type="evidence" value="ECO:0007669"/>
    <property type="project" value="InterPro"/>
</dbReference>
<dbReference type="GO" id="GO:0051536">
    <property type="term" value="F:iron-sulfur cluster binding"/>
    <property type="evidence" value="ECO:0007669"/>
    <property type="project" value="UniProtKB-KW"/>
</dbReference>
<dbReference type="OrthoDB" id="7676at10239"/>
<keyword evidence="3" id="KW-0408">Iron</keyword>
<evidence type="ECO:0000313" key="5">
    <source>
        <dbReference type="EMBL" id="AHL18598.1"/>
    </source>
</evidence>
<dbReference type="Proteomes" id="UP000026991">
    <property type="component" value="Segment"/>
</dbReference>
<evidence type="ECO:0000313" key="6">
    <source>
        <dbReference type="Proteomes" id="UP000026991"/>
    </source>
</evidence>
<name>A0A059T5B5_9CAUD</name>
<dbReference type="SFLD" id="SFLDS00029">
    <property type="entry name" value="Radical_SAM"/>
    <property type="match status" value="1"/>
</dbReference>
<reference evidence="5 6" key="1">
    <citation type="journal article" date="2014" name="Appl. Environ. Microbiol.">
        <title>Comparative genomic and morphological analysis of Listeria phages isolated from farm environments.</title>
        <authorList>
            <person name="Denes T."/>
            <person name="Vongkamjan K."/>
            <person name="Ackermann H.W."/>
            <person name="Moreno Switt A.I."/>
            <person name="Wiedmann M."/>
            <person name="den Bakker H.C."/>
        </authorList>
    </citation>
    <scope>NUCLEOTIDE SEQUENCE [LARGE SCALE GENOMIC DNA]</scope>
</reference>
<accession>A0A059T5B5</accession>
<evidence type="ECO:0000256" key="4">
    <source>
        <dbReference type="ARBA" id="ARBA00023014"/>
    </source>
</evidence>
<sequence length="217" mass="25668">MTSNYSILTNFGCHWTCPYCIVKNNDIGIAETNIQEVNKTIDKLIAENNLGFLSLSGGGDPMFHVDEERLNWYQALADKTHSVGAEYELHTSYKYSLLNKQPVDFDRIVYHCQRKEHVKQIKRVDNEIARAVFVVQEFMDEDYISDIVKLVEESDVVTELSFRQCIDDEYQTTYHLHDFLKQGHQKDWWYIEQDDYNNYIVNDKISHRYEDFKGENK</sequence>
<organism evidence="5 6">
    <name type="scientific">Listeria phage LP-114</name>
    <dbReference type="NCBI Taxonomy" id="1458857"/>
    <lineage>
        <taxon>Viruses</taxon>
        <taxon>Duplodnaviria</taxon>
        <taxon>Heunggongvirae</taxon>
        <taxon>Uroviricota</taxon>
        <taxon>Caudoviricetes</taxon>
        <taxon>Homburgvirus</taxon>
        <taxon>Homburgvirus LP114</taxon>
    </lineage>
</organism>
<dbReference type="SUPFAM" id="SSF102114">
    <property type="entry name" value="Radical SAM enzymes"/>
    <property type="match status" value="1"/>
</dbReference>
<gene>
    <name evidence="5" type="ORF">LP114_009</name>
</gene>
<dbReference type="InterPro" id="IPR007197">
    <property type="entry name" value="rSAM"/>
</dbReference>
<keyword evidence="6" id="KW-1185">Reference proteome</keyword>
<evidence type="ECO:0000256" key="1">
    <source>
        <dbReference type="ARBA" id="ARBA00022691"/>
    </source>
</evidence>
<dbReference type="GeneID" id="19736182"/>
<dbReference type="InterPro" id="IPR013785">
    <property type="entry name" value="Aldolase_TIM"/>
</dbReference>
<dbReference type="EMBL" id="KJ094021">
    <property type="protein sequence ID" value="AHL18598.1"/>
    <property type="molecule type" value="Genomic_DNA"/>
</dbReference>
<dbReference type="RefSeq" id="YP_009045064.1">
    <property type="nucleotide sequence ID" value="NC_024392.1"/>
</dbReference>
<keyword evidence="4" id="KW-0411">Iron-sulfur</keyword>
<dbReference type="Gene3D" id="3.20.20.70">
    <property type="entry name" value="Aldolase class I"/>
    <property type="match status" value="1"/>
</dbReference>
<protein>
    <submittedName>
        <fullName evidence="5">Radical SAM domain-containing protein</fullName>
    </submittedName>
</protein>
<keyword evidence="2" id="KW-0479">Metal-binding</keyword>
<evidence type="ECO:0000256" key="3">
    <source>
        <dbReference type="ARBA" id="ARBA00023004"/>
    </source>
</evidence>
<dbReference type="KEGG" id="vg:19736182"/>
<evidence type="ECO:0000256" key="2">
    <source>
        <dbReference type="ARBA" id="ARBA00022723"/>
    </source>
</evidence>
<dbReference type="InterPro" id="IPR058240">
    <property type="entry name" value="rSAM_sf"/>
</dbReference>
<dbReference type="GO" id="GO:0046872">
    <property type="term" value="F:metal ion binding"/>
    <property type="evidence" value="ECO:0007669"/>
    <property type="project" value="UniProtKB-KW"/>
</dbReference>